<dbReference type="InterPro" id="IPR015424">
    <property type="entry name" value="PyrdxlP-dep_Trfase"/>
</dbReference>
<reference evidence="7" key="1">
    <citation type="journal article" date="2023" name="IMA Fungus">
        <title>Comparative genomic study of the Penicillium genus elucidates a diverse pangenome and 15 lateral gene transfer events.</title>
        <authorList>
            <person name="Petersen C."/>
            <person name="Sorensen T."/>
            <person name="Nielsen M.R."/>
            <person name="Sondergaard T.E."/>
            <person name="Sorensen J.L."/>
            <person name="Fitzpatrick D.A."/>
            <person name="Frisvad J.C."/>
            <person name="Nielsen K.L."/>
        </authorList>
    </citation>
    <scope>NUCLEOTIDE SEQUENCE</scope>
    <source>
        <strain evidence="7">IBT 17514</strain>
    </source>
</reference>
<dbReference type="GO" id="GO:0008793">
    <property type="term" value="F:aromatic-amino-acid transaminase activity"/>
    <property type="evidence" value="ECO:0007669"/>
    <property type="project" value="TreeGrafter"/>
</dbReference>
<dbReference type="Gene3D" id="3.40.640.10">
    <property type="entry name" value="Type I PLP-dependent aspartate aminotransferase-like (Major domain)"/>
    <property type="match status" value="1"/>
</dbReference>
<feature type="region of interest" description="Disordered" evidence="6">
    <location>
        <begin position="1"/>
        <end position="24"/>
    </location>
</feature>
<dbReference type="GO" id="GO:0009074">
    <property type="term" value="P:aromatic amino acid family catabolic process"/>
    <property type="evidence" value="ECO:0007669"/>
    <property type="project" value="TreeGrafter"/>
</dbReference>
<dbReference type="InterPro" id="IPR050859">
    <property type="entry name" value="Class-I_PLP-dep_aminotransf"/>
</dbReference>
<proteinExistence type="inferred from homology"/>
<keyword evidence="4" id="KW-0808">Transferase</keyword>
<dbReference type="AlphaFoldDB" id="A0AAD6HN89"/>
<sequence length="199" mass="21675">MSSISISDIKARRDGSAPPPVTVAPSISANRFKSIHMYTKPSSKNLEHRFSVESRAFGGSALKKSASVASTGSKRIIPLGTGRPSPEYNPWDSLSFQGYVSRLELRKVDAHSEATTKETNTLAANGHHQPALQVSTKYDDGYNLALALNYGHAAGSPHLLRFITEHVELVHNPLYSNWDTCLTAGTTSAMEIAFRIFCN</sequence>
<dbReference type="EMBL" id="JAQJAN010000006">
    <property type="protein sequence ID" value="KAJ5727938.1"/>
    <property type="molecule type" value="Genomic_DNA"/>
</dbReference>
<dbReference type="GO" id="GO:0019878">
    <property type="term" value="P:lysine biosynthetic process via aminoadipic acid"/>
    <property type="evidence" value="ECO:0007669"/>
    <property type="project" value="TreeGrafter"/>
</dbReference>
<reference evidence="7" key="2">
    <citation type="submission" date="2023-01" db="EMBL/GenBank/DDBJ databases">
        <authorList>
            <person name="Petersen C."/>
        </authorList>
    </citation>
    <scope>NUCLEOTIDE SEQUENCE</scope>
    <source>
        <strain evidence="7">IBT 17514</strain>
    </source>
</reference>
<keyword evidence="5" id="KW-0663">Pyridoxal phosphate</keyword>
<dbReference type="SUPFAM" id="SSF53383">
    <property type="entry name" value="PLP-dependent transferases"/>
    <property type="match status" value="1"/>
</dbReference>
<comment type="similarity">
    <text evidence="2">Belongs to the class-I pyridoxal-phosphate-dependent aminotransferase family.</text>
</comment>
<comment type="caution">
    <text evidence="7">The sequence shown here is derived from an EMBL/GenBank/DDBJ whole genome shotgun (WGS) entry which is preliminary data.</text>
</comment>
<dbReference type="PANTHER" id="PTHR42790">
    <property type="entry name" value="AMINOTRANSFERASE"/>
    <property type="match status" value="1"/>
</dbReference>
<evidence type="ECO:0000256" key="3">
    <source>
        <dbReference type="ARBA" id="ARBA00022576"/>
    </source>
</evidence>
<dbReference type="GO" id="GO:0006571">
    <property type="term" value="P:tyrosine biosynthetic process"/>
    <property type="evidence" value="ECO:0007669"/>
    <property type="project" value="TreeGrafter"/>
</dbReference>
<dbReference type="GO" id="GO:0047536">
    <property type="term" value="F:2-aminoadipate transaminase activity"/>
    <property type="evidence" value="ECO:0007669"/>
    <property type="project" value="TreeGrafter"/>
</dbReference>
<dbReference type="PANTHER" id="PTHR42790:SF21">
    <property type="entry name" value="AROMATIC_AMINOADIPATE AMINOTRANSFERASE 1"/>
    <property type="match status" value="1"/>
</dbReference>
<evidence type="ECO:0000313" key="8">
    <source>
        <dbReference type="Proteomes" id="UP001215712"/>
    </source>
</evidence>
<evidence type="ECO:0000256" key="1">
    <source>
        <dbReference type="ARBA" id="ARBA00001933"/>
    </source>
</evidence>
<accession>A0AAD6HN89</accession>
<dbReference type="Proteomes" id="UP001215712">
    <property type="component" value="Unassembled WGS sequence"/>
</dbReference>
<dbReference type="InterPro" id="IPR015421">
    <property type="entry name" value="PyrdxlP-dep_Trfase_major"/>
</dbReference>
<comment type="cofactor">
    <cofactor evidence="1">
        <name>pyridoxal 5'-phosphate</name>
        <dbReference type="ChEBI" id="CHEBI:597326"/>
    </cofactor>
</comment>
<evidence type="ECO:0000256" key="6">
    <source>
        <dbReference type="SAM" id="MobiDB-lite"/>
    </source>
</evidence>
<organism evidence="7 8">
    <name type="scientific">Penicillium malachiteum</name>
    <dbReference type="NCBI Taxonomy" id="1324776"/>
    <lineage>
        <taxon>Eukaryota</taxon>
        <taxon>Fungi</taxon>
        <taxon>Dikarya</taxon>
        <taxon>Ascomycota</taxon>
        <taxon>Pezizomycotina</taxon>
        <taxon>Eurotiomycetes</taxon>
        <taxon>Eurotiomycetidae</taxon>
        <taxon>Eurotiales</taxon>
        <taxon>Aspergillaceae</taxon>
        <taxon>Penicillium</taxon>
    </lineage>
</organism>
<gene>
    <name evidence="7" type="ORF">N7493_005758</name>
</gene>
<evidence type="ECO:0000256" key="2">
    <source>
        <dbReference type="ARBA" id="ARBA00007441"/>
    </source>
</evidence>
<keyword evidence="3 7" id="KW-0032">Aminotransferase</keyword>
<name>A0AAD6HN89_9EURO</name>
<evidence type="ECO:0000313" key="7">
    <source>
        <dbReference type="EMBL" id="KAJ5727938.1"/>
    </source>
</evidence>
<evidence type="ECO:0000256" key="5">
    <source>
        <dbReference type="ARBA" id="ARBA00022898"/>
    </source>
</evidence>
<keyword evidence="8" id="KW-1185">Reference proteome</keyword>
<evidence type="ECO:0000256" key="4">
    <source>
        <dbReference type="ARBA" id="ARBA00022679"/>
    </source>
</evidence>
<protein>
    <submittedName>
        <fullName evidence="7">L-kynurenine/alpha-aminoadipate aminotransferase</fullName>
    </submittedName>
</protein>